<name>A0A101UTC2_9ACTN</name>
<accession>A0A101UTC2</accession>
<dbReference type="STRING" id="909626.AQJ91_35840"/>
<organism evidence="1 2">
    <name type="scientific">Streptomyces dysideae</name>
    <dbReference type="NCBI Taxonomy" id="909626"/>
    <lineage>
        <taxon>Bacteria</taxon>
        <taxon>Bacillati</taxon>
        <taxon>Actinomycetota</taxon>
        <taxon>Actinomycetes</taxon>
        <taxon>Kitasatosporales</taxon>
        <taxon>Streptomycetaceae</taxon>
        <taxon>Streptomyces</taxon>
    </lineage>
</organism>
<dbReference type="Proteomes" id="UP000053260">
    <property type="component" value="Unassembled WGS sequence"/>
</dbReference>
<dbReference type="Gene3D" id="3.40.50.720">
    <property type="entry name" value="NAD(P)-binding Rossmann-like Domain"/>
    <property type="match status" value="1"/>
</dbReference>
<gene>
    <name evidence="1" type="ORF">AQJ91_35840</name>
</gene>
<reference evidence="1 2" key="1">
    <citation type="submission" date="2015-10" db="EMBL/GenBank/DDBJ databases">
        <title>Draft genome sequence of Streptomyces sp. RV15, isolated from a marine sponge.</title>
        <authorList>
            <person name="Ruckert C."/>
            <person name="Abdelmohsen U.R."/>
            <person name="Winkler A."/>
            <person name="Hentschel U."/>
            <person name="Kalinowski J."/>
            <person name="Kampfer P."/>
            <person name="Glaeser S."/>
        </authorList>
    </citation>
    <scope>NUCLEOTIDE SEQUENCE [LARGE SCALE GENOMIC DNA]</scope>
    <source>
        <strain evidence="1 2">RV15</strain>
    </source>
</reference>
<sequence>MLLAGHPVRVSVVHPGGVRTGIATTALADAQRQGLAVRPKHLERARVYNEKLLRMPPDKAVSIILDGVEASRPRILVGADARIVDLIVRFAPSRYLGLAVRAERRLFPSG</sequence>
<proteinExistence type="predicted"/>
<dbReference type="SUPFAM" id="SSF51735">
    <property type="entry name" value="NAD(P)-binding Rossmann-fold domains"/>
    <property type="match status" value="1"/>
</dbReference>
<dbReference type="EMBL" id="LMXB01000087">
    <property type="protein sequence ID" value="KUO16478.1"/>
    <property type="molecule type" value="Genomic_DNA"/>
</dbReference>
<evidence type="ECO:0000313" key="1">
    <source>
        <dbReference type="EMBL" id="KUO16478.1"/>
    </source>
</evidence>
<comment type="caution">
    <text evidence="1">The sequence shown here is derived from an EMBL/GenBank/DDBJ whole genome shotgun (WGS) entry which is preliminary data.</text>
</comment>
<dbReference type="RefSeq" id="WP_234383255.1">
    <property type="nucleotide sequence ID" value="NZ_KQ949105.1"/>
</dbReference>
<evidence type="ECO:0000313" key="2">
    <source>
        <dbReference type="Proteomes" id="UP000053260"/>
    </source>
</evidence>
<keyword evidence="2" id="KW-1185">Reference proteome</keyword>
<protein>
    <submittedName>
        <fullName evidence="1">Uncharacterized protein</fullName>
    </submittedName>
</protein>
<dbReference type="InterPro" id="IPR036291">
    <property type="entry name" value="NAD(P)-bd_dom_sf"/>
</dbReference>
<dbReference type="AlphaFoldDB" id="A0A101UTC2"/>